<evidence type="ECO:0008006" key="4">
    <source>
        <dbReference type="Google" id="ProtNLM"/>
    </source>
</evidence>
<dbReference type="Proteomes" id="UP001165685">
    <property type="component" value="Unassembled WGS sequence"/>
</dbReference>
<evidence type="ECO:0000256" key="1">
    <source>
        <dbReference type="SAM" id="MobiDB-lite"/>
    </source>
</evidence>
<accession>A0ABT4TH42</accession>
<dbReference type="RefSeq" id="WP_270676075.1">
    <property type="nucleotide sequence ID" value="NZ_JAQFWP010000004.1"/>
</dbReference>
<keyword evidence="3" id="KW-1185">Reference proteome</keyword>
<evidence type="ECO:0000313" key="2">
    <source>
        <dbReference type="EMBL" id="MDA2803584.1"/>
    </source>
</evidence>
<feature type="region of interest" description="Disordered" evidence="1">
    <location>
        <begin position="49"/>
        <end position="78"/>
    </location>
</feature>
<gene>
    <name evidence="2" type="ORF">O4U47_03605</name>
</gene>
<reference evidence="2" key="1">
    <citation type="submission" date="2023-01" db="EMBL/GenBank/DDBJ databases">
        <title>Draft genome sequence of Nocardiopsis sp. LSu2-4 isolated from halophytes.</title>
        <authorList>
            <person name="Duangmal K."/>
            <person name="Chantavorakit T."/>
        </authorList>
    </citation>
    <scope>NUCLEOTIDE SEQUENCE</scope>
    <source>
        <strain evidence="2">LSu2-4</strain>
    </source>
</reference>
<evidence type="ECO:0000313" key="3">
    <source>
        <dbReference type="Proteomes" id="UP001165685"/>
    </source>
</evidence>
<name>A0ABT4TH42_9ACTN</name>
<proteinExistence type="predicted"/>
<protein>
    <recommendedName>
        <fullName evidence="4">DUF3072 domain-containing protein</fullName>
    </recommendedName>
</protein>
<comment type="caution">
    <text evidence="2">The sequence shown here is derived from an EMBL/GenBank/DDBJ whole genome shotgun (WGS) entry which is preliminary data.</text>
</comment>
<sequence length="78" mass="8440">MSDARTPYRDTDPETIKAAYASYGRMMRGAPPPSGSATFHAHSAEDLLRQLNEHLGLPRPDSDEAPPDAASGHVRAPR</sequence>
<organism evidence="2 3">
    <name type="scientific">Nocardiopsis suaedae</name>
    <dbReference type="NCBI Taxonomy" id="3018444"/>
    <lineage>
        <taxon>Bacteria</taxon>
        <taxon>Bacillati</taxon>
        <taxon>Actinomycetota</taxon>
        <taxon>Actinomycetes</taxon>
        <taxon>Streptosporangiales</taxon>
        <taxon>Nocardiopsidaceae</taxon>
        <taxon>Nocardiopsis</taxon>
    </lineage>
</organism>
<dbReference type="EMBL" id="JAQFWP010000004">
    <property type="protein sequence ID" value="MDA2803584.1"/>
    <property type="molecule type" value="Genomic_DNA"/>
</dbReference>